<evidence type="ECO:0000313" key="4">
    <source>
        <dbReference type="Proteomes" id="UP001196068"/>
    </source>
</evidence>
<dbReference type="PANTHER" id="PTHR12835">
    <property type="entry name" value="BIOTIN PROTEIN LIGASE"/>
    <property type="match status" value="1"/>
</dbReference>
<evidence type="ECO:0000256" key="1">
    <source>
        <dbReference type="ARBA" id="ARBA00022598"/>
    </source>
</evidence>
<reference evidence="3" key="2">
    <citation type="journal article" date="2021" name="Syst. Appl. Microbiol.">
        <title>Roseomonas hellenica sp. nov., isolated from roots of wild-growing Alkanna tinctoria.</title>
        <authorList>
            <person name="Rat A."/>
            <person name="Naranjo H.D."/>
            <person name="Lebbe L."/>
            <person name="Cnockaert M."/>
            <person name="Krigas N."/>
            <person name="Grigoriadou K."/>
            <person name="Maloupa E."/>
            <person name="Willems A."/>
        </authorList>
    </citation>
    <scope>NUCLEOTIDE SEQUENCE</scope>
    <source>
        <strain evidence="3">LMG 28251</strain>
    </source>
</reference>
<evidence type="ECO:0000313" key="3">
    <source>
        <dbReference type="EMBL" id="MBR0653787.1"/>
    </source>
</evidence>
<reference evidence="3" key="1">
    <citation type="submission" date="2020-01" db="EMBL/GenBank/DDBJ databases">
        <authorList>
            <person name="Rat A."/>
        </authorList>
    </citation>
    <scope>NUCLEOTIDE SEQUENCE</scope>
    <source>
        <strain evidence="3">LMG 28251</strain>
    </source>
</reference>
<dbReference type="InterPro" id="IPR004408">
    <property type="entry name" value="Biotin_CoA_COase_ligase"/>
</dbReference>
<accession>A0AAF1KR15</accession>
<dbReference type="EMBL" id="JAAEDH010000001">
    <property type="protein sequence ID" value="MBR0653787.1"/>
    <property type="molecule type" value="Genomic_DNA"/>
</dbReference>
<dbReference type="Gene3D" id="3.30.930.10">
    <property type="entry name" value="Bira Bifunctional Protein, Domain 2"/>
    <property type="match status" value="1"/>
</dbReference>
<organism evidence="3 4">
    <name type="scientific">Plastoroseomonas arctica</name>
    <dbReference type="NCBI Taxonomy" id="1509237"/>
    <lineage>
        <taxon>Bacteria</taxon>
        <taxon>Pseudomonadati</taxon>
        <taxon>Pseudomonadota</taxon>
        <taxon>Alphaproteobacteria</taxon>
        <taxon>Acetobacterales</taxon>
        <taxon>Acetobacteraceae</taxon>
        <taxon>Plastoroseomonas</taxon>
    </lineage>
</organism>
<dbReference type="SUPFAM" id="SSF55681">
    <property type="entry name" value="Class II aaRS and biotin synthetases"/>
    <property type="match status" value="1"/>
</dbReference>
<dbReference type="RefSeq" id="WP_211872473.1">
    <property type="nucleotide sequence ID" value="NZ_JAAEDH010000001.1"/>
</dbReference>
<dbReference type="GO" id="GO:0005737">
    <property type="term" value="C:cytoplasm"/>
    <property type="evidence" value="ECO:0007669"/>
    <property type="project" value="TreeGrafter"/>
</dbReference>
<dbReference type="Pfam" id="PF03099">
    <property type="entry name" value="BPL_LplA_LipB"/>
    <property type="match status" value="1"/>
</dbReference>
<gene>
    <name evidence="3" type="ORF">GXW79_01715</name>
</gene>
<name>A0AAF1KR15_9PROT</name>
<dbReference type="NCBIfam" id="TIGR00121">
    <property type="entry name" value="birA_ligase"/>
    <property type="match status" value="1"/>
</dbReference>
<dbReference type="InterPro" id="IPR045864">
    <property type="entry name" value="aa-tRNA-synth_II/BPL/LPL"/>
</dbReference>
<comment type="caution">
    <text evidence="3">The sequence shown here is derived from an EMBL/GenBank/DDBJ whole genome shotgun (WGS) entry which is preliminary data.</text>
</comment>
<dbReference type="InterPro" id="IPR004143">
    <property type="entry name" value="BPL_LPL_catalytic"/>
</dbReference>
<sequence length="227" mass="23672">MKFSLRIEQSLPSTQTVAVAEARAGAPEGTAILARQQTAGRGRGERAWSSPMGNLSLSLVLRPQAPMRDSPQWALRAAVALAETLLPYAPELRLKWPNDVMLGNAKLAGILAEAEADAEGGIAHLVLGIGANLAHAPELPGRATACLPPPHPAPEDVAEALLGAIAMWHAAPFAAVREAWLARGPSLGAPLTLRDGRKGLFAGMAENGNLLLDVAGRTQAIFAGELD</sequence>
<dbReference type="PROSITE" id="PS51733">
    <property type="entry name" value="BPL_LPL_CATALYTIC"/>
    <property type="match status" value="1"/>
</dbReference>
<dbReference type="GO" id="GO:0004077">
    <property type="term" value="F:biotin--[biotin carboxyl-carrier protein] ligase activity"/>
    <property type="evidence" value="ECO:0007669"/>
    <property type="project" value="UniProtKB-EC"/>
</dbReference>
<dbReference type="AlphaFoldDB" id="A0AAF1KR15"/>
<dbReference type="PANTHER" id="PTHR12835:SF5">
    <property type="entry name" value="BIOTIN--PROTEIN LIGASE"/>
    <property type="match status" value="1"/>
</dbReference>
<dbReference type="Proteomes" id="UP001196068">
    <property type="component" value="Unassembled WGS sequence"/>
</dbReference>
<keyword evidence="1 3" id="KW-0436">Ligase</keyword>
<proteinExistence type="predicted"/>
<dbReference type="CDD" id="cd16442">
    <property type="entry name" value="BPL"/>
    <property type="match status" value="1"/>
</dbReference>
<feature type="domain" description="BPL/LPL catalytic" evidence="2">
    <location>
        <begin position="1"/>
        <end position="173"/>
    </location>
</feature>
<evidence type="ECO:0000259" key="2">
    <source>
        <dbReference type="PROSITE" id="PS51733"/>
    </source>
</evidence>
<dbReference type="EC" id="6.3.4.15" evidence="3"/>
<protein>
    <submittedName>
        <fullName evidence="3">Biotin--[acetyl-CoA-carboxylase] ligase</fullName>
        <ecNumber evidence="3">6.3.4.15</ecNumber>
    </submittedName>
</protein>
<keyword evidence="4" id="KW-1185">Reference proteome</keyword>